<dbReference type="InterPro" id="IPR035595">
    <property type="entry name" value="UDP_glycos_trans_CS"/>
</dbReference>
<dbReference type="GO" id="GO:0035251">
    <property type="term" value="F:UDP-glucosyltransferase activity"/>
    <property type="evidence" value="ECO:0007669"/>
    <property type="project" value="TreeGrafter"/>
</dbReference>
<dbReference type="EC" id="2.4.1.-" evidence="4"/>
<dbReference type="FunFam" id="3.40.50.2000:FF:000037">
    <property type="entry name" value="Glycosyltransferase"/>
    <property type="match status" value="1"/>
</dbReference>
<evidence type="ECO:0000313" key="5">
    <source>
        <dbReference type="EMBL" id="VVW17587.1"/>
    </source>
</evidence>
<gene>
    <name evidence="5" type="ORF">NYM_LOCUS15605</name>
</gene>
<dbReference type="Gramene" id="NC3G0223000.1">
    <property type="protein sequence ID" value="NC3G0223000.1:cds"/>
    <property type="gene ID" value="NC3G0223000"/>
</dbReference>
<dbReference type="SUPFAM" id="SSF53756">
    <property type="entry name" value="UDP-Glycosyltransferase/glycogen phosphorylase"/>
    <property type="match status" value="1"/>
</dbReference>
<dbReference type="PROSITE" id="PS00375">
    <property type="entry name" value="UDPGT"/>
    <property type="match status" value="1"/>
</dbReference>
<evidence type="ECO:0000256" key="3">
    <source>
        <dbReference type="RuleBase" id="RU003718"/>
    </source>
</evidence>
<dbReference type="AlphaFoldDB" id="A0A5K1BXI1"/>
<protein>
    <recommendedName>
        <fullName evidence="4">Glycosyltransferase</fullName>
        <ecNumber evidence="4">2.4.1.-</ecNumber>
    </recommendedName>
</protein>
<name>A0A5K1BXI1_9MAGN</name>
<keyword evidence="2 3" id="KW-0808">Transferase</keyword>
<organism evidence="5">
    <name type="scientific">Nymphaea colorata</name>
    <name type="common">pocket water lily</name>
    <dbReference type="NCBI Taxonomy" id="210225"/>
    <lineage>
        <taxon>Eukaryota</taxon>
        <taxon>Viridiplantae</taxon>
        <taxon>Streptophyta</taxon>
        <taxon>Embryophyta</taxon>
        <taxon>Tracheophyta</taxon>
        <taxon>Spermatophyta</taxon>
        <taxon>Magnoliopsida</taxon>
        <taxon>Nymphaeales</taxon>
        <taxon>Nymphaeaceae</taxon>
        <taxon>Nymphaea</taxon>
    </lineage>
</organism>
<dbReference type="InterPro" id="IPR002213">
    <property type="entry name" value="UDP_glucos_trans"/>
</dbReference>
<evidence type="ECO:0000256" key="2">
    <source>
        <dbReference type="ARBA" id="ARBA00022679"/>
    </source>
</evidence>
<keyword evidence="3" id="KW-0328">Glycosyltransferase</keyword>
<evidence type="ECO:0000256" key="1">
    <source>
        <dbReference type="ARBA" id="ARBA00009995"/>
    </source>
</evidence>
<evidence type="ECO:0000256" key="4">
    <source>
        <dbReference type="RuleBase" id="RU362057"/>
    </source>
</evidence>
<dbReference type="Pfam" id="PF00201">
    <property type="entry name" value="UDPGT"/>
    <property type="match status" value="1"/>
</dbReference>
<proteinExistence type="inferred from homology"/>
<dbReference type="PANTHER" id="PTHR48047">
    <property type="entry name" value="GLYCOSYLTRANSFERASE"/>
    <property type="match status" value="1"/>
</dbReference>
<dbReference type="CDD" id="cd03784">
    <property type="entry name" value="GT1_Gtf-like"/>
    <property type="match status" value="1"/>
</dbReference>
<reference evidence="5" key="1">
    <citation type="submission" date="2019-09" db="EMBL/GenBank/DDBJ databases">
        <authorList>
            <person name="Zhang L."/>
        </authorList>
    </citation>
    <scope>NUCLEOTIDE SEQUENCE</scope>
</reference>
<dbReference type="EMBL" id="LR721781">
    <property type="protein sequence ID" value="VVW17587.1"/>
    <property type="molecule type" value="Genomic_DNA"/>
</dbReference>
<dbReference type="OrthoDB" id="5835829at2759"/>
<accession>A0A5K1BXI1</accession>
<comment type="similarity">
    <text evidence="1 3">Belongs to the UDP-glycosyltransferase family.</text>
</comment>
<dbReference type="PANTHER" id="PTHR48047:SF218">
    <property type="entry name" value="GLYCOSYLTRANSFERASE"/>
    <property type="match status" value="1"/>
</dbReference>
<dbReference type="Gene3D" id="3.40.50.2000">
    <property type="entry name" value="Glycogen Phosphorylase B"/>
    <property type="match status" value="2"/>
</dbReference>
<sequence length="472" mass="51292">MAVTPHLIVFPFMAQGHTLPLLDLAKMLSYQGVKVTIFTTPANAQSILHSLSQTPNVGLEVMDFPLSQNLPPHCENTNQLPSMDLFVPFYLATKRLRQPFELSLQKMVDSGDVVPPPLCIISDFFLPWTLDSSSKFNIPRLVFHGLSAYATCVCKSIESNKPHKNVLSDSEAFEVPGLPTKVVLTKSQIPMPLINASDETNPFAEVVAECAQAELRSHGAILNTFLELEPLYVSHVLSRYYRRVWCLGPVSLFNEVAERRRADVSSHVWNTCTSWLDARGGRPASVIYASFGSQAPAANSQLTEIARGLEASGCPFVLVVRSKAWEAPAGFEERLAGRGMLLKEWAPQLMILSHPAVGGFLTHCGWNSVMESLSAGVPMLTLPLMAEQPLNEKMVVDDLGAGIRTVTPTGGVVARETVGRRVVELMLGEEGCRARAKAMEIGCAAKRAVGPSGSSRTSLSSLVSHLRAGVSM</sequence>